<dbReference type="SUPFAM" id="SSF103473">
    <property type="entry name" value="MFS general substrate transporter"/>
    <property type="match status" value="1"/>
</dbReference>
<dbReference type="RefSeq" id="WP_066611538.1">
    <property type="nucleotide sequence ID" value="NZ_LQQU01000017.1"/>
</dbReference>
<feature type="transmembrane region" description="Helical" evidence="8">
    <location>
        <begin position="93"/>
        <end position="114"/>
    </location>
</feature>
<accession>A0A161SGK2</accession>
<dbReference type="PANTHER" id="PTHR43528">
    <property type="entry name" value="ALPHA-KETOGLUTARATE PERMEASE"/>
    <property type="match status" value="1"/>
</dbReference>
<dbReference type="Proteomes" id="UP000076625">
    <property type="component" value="Unassembled WGS sequence"/>
</dbReference>
<name>A0A161SGK2_9NEIS</name>
<feature type="transmembrane region" description="Helical" evidence="8">
    <location>
        <begin position="20"/>
        <end position="41"/>
    </location>
</feature>
<dbReference type="PANTHER" id="PTHR43528:SF7">
    <property type="entry name" value="MFS TRANSPORTER"/>
    <property type="match status" value="1"/>
</dbReference>
<feature type="transmembrane region" description="Helical" evidence="8">
    <location>
        <begin position="61"/>
        <end position="81"/>
    </location>
</feature>
<feature type="transmembrane region" description="Helical" evidence="8">
    <location>
        <begin position="120"/>
        <end position="143"/>
    </location>
</feature>
<dbReference type="FunFam" id="1.20.1250.20:FF:000001">
    <property type="entry name" value="Dicarboxylate MFS transporter"/>
    <property type="match status" value="1"/>
</dbReference>
<feature type="transmembrane region" description="Helical" evidence="8">
    <location>
        <begin position="284"/>
        <end position="303"/>
    </location>
</feature>
<evidence type="ECO:0000256" key="5">
    <source>
        <dbReference type="ARBA" id="ARBA00022847"/>
    </source>
</evidence>
<keyword evidence="5" id="KW-0769">Symport</keyword>
<feature type="transmembrane region" description="Helical" evidence="8">
    <location>
        <begin position="371"/>
        <end position="394"/>
    </location>
</feature>
<keyword evidence="7 8" id="KW-0472">Membrane</keyword>
<evidence type="ECO:0000256" key="1">
    <source>
        <dbReference type="ARBA" id="ARBA00004651"/>
    </source>
</evidence>
<dbReference type="InterPro" id="IPR011701">
    <property type="entry name" value="MFS"/>
</dbReference>
<keyword evidence="3" id="KW-1003">Cell membrane</keyword>
<dbReference type="AlphaFoldDB" id="A0A161SGK2"/>
<evidence type="ECO:0000256" key="6">
    <source>
        <dbReference type="ARBA" id="ARBA00022989"/>
    </source>
</evidence>
<evidence type="ECO:0000256" key="2">
    <source>
        <dbReference type="ARBA" id="ARBA00022448"/>
    </source>
</evidence>
<dbReference type="Gene3D" id="1.20.1250.20">
    <property type="entry name" value="MFS general substrate transporter like domains"/>
    <property type="match status" value="2"/>
</dbReference>
<dbReference type="EMBL" id="LQQU01000017">
    <property type="protein sequence ID" value="KZE32690.1"/>
    <property type="molecule type" value="Genomic_DNA"/>
</dbReference>
<dbReference type="Pfam" id="PF07690">
    <property type="entry name" value="MFS_1"/>
    <property type="match status" value="1"/>
</dbReference>
<evidence type="ECO:0000313" key="10">
    <source>
        <dbReference type="EMBL" id="KZE32690.1"/>
    </source>
</evidence>
<dbReference type="GO" id="GO:0005886">
    <property type="term" value="C:plasma membrane"/>
    <property type="evidence" value="ECO:0007669"/>
    <property type="project" value="UniProtKB-SubCell"/>
</dbReference>
<keyword evidence="11" id="KW-1185">Reference proteome</keyword>
<evidence type="ECO:0000313" key="11">
    <source>
        <dbReference type="Proteomes" id="UP000076625"/>
    </source>
</evidence>
<feature type="transmembrane region" description="Helical" evidence="8">
    <location>
        <begin position="312"/>
        <end position="332"/>
    </location>
</feature>
<comment type="caution">
    <text evidence="10">The sequence shown here is derived from an EMBL/GenBank/DDBJ whole genome shotgun (WGS) entry which is preliminary data.</text>
</comment>
<organism evidence="10 11">
    <name type="scientific">Crenobacter luteus</name>
    <dbReference type="NCBI Taxonomy" id="1452487"/>
    <lineage>
        <taxon>Bacteria</taxon>
        <taxon>Pseudomonadati</taxon>
        <taxon>Pseudomonadota</taxon>
        <taxon>Betaproteobacteria</taxon>
        <taxon>Neisseriales</taxon>
        <taxon>Neisseriaceae</taxon>
        <taxon>Crenobacter</taxon>
    </lineage>
</organism>
<gene>
    <name evidence="10" type="ORF">AVW16_09875</name>
</gene>
<sequence>MTAPAPSRPLNRRDYQTLSLAALGGALEFYDFIIFVFFAAVIGELFFPPDMPDWLRQFQTFGIFAAGYLARPLGGIVMAHFGDLLGRKKMFTLSIVLMALPTLAMGFLPTYAAIGVAAPLLLLALRILQGAAIGGEVPGAWVFVAEHVPARHTGYACGTLTSGLTAGILLGSLVATWINTAWTPAEIRDGAWRLPFILGGAFGLIAMYLRRWLHETPVFAEMQAKKALAAELPLKTVVREHRRAVVVSMALTWLLSAGIVVVILMTPTYLQKQFAIAPALSLKANSVAIVCLTVGCVVAGLAIDRLGAGRTFVFGSLLLAASSYAFYASLGVAPQQLFPLYALAGFAVGIVGAVPWVMVRAFPAAVRFSGLSFSYNLAYALFGGLTPMVVTLMLKSDPLAPAHYVLALCALGVALGVYLWRSERRGWLKAA</sequence>
<evidence type="ECO:0000256" key="8">
    <source>
        <dbReference type="SAM" id="Phobius"/>
    </source>
</evidence>
<evidence type="ECO:0000256" key="7">
    <source>
        <dbReference type="ARBA" id="ARBA00023136"/>
    </source>
</evidence>
<feature type="transmembrane region" description="Helical" evidence="8">
    <location>
        <begin position="190"/>
        <end position="209"/>
    </location>
</feature>
<dbReference type="STRING" id="1452487.AVW16_09875"/>
<dbReference type="OrthoDB" id="6766492at2"/>
<feature type="transmembrane region" description="Helical" evidence="8">
    <location>
        <begin position="155"/>
        <end position="178"/>
    </location>
</feature>
<evidence type="ECO:0000259" key="9">
    <source>
        <dbReference type="PROSITE" id="PS50850"/>
    </source>
</evidence>
<feature type="transmembrane region" description="Helical" evidence="8">
    <location>
        <begin position="338"/>
        <end position="359"/>
    </location>
</feature>
<proteinExistence type="predicted"/>
<feature type="transmembrane region" description="Helical" evidence="8">
    <location>
        <begin position="244"/>
        <end position="264"/>
    </location>
</feature>
<keyword evidence="6 8" id="KW-1133">Transmembrane helix</keyword>
<evidence type="ECO:0000256" key="3">
    <source>
        <dbReference type="ARBA" id="ARBA00022475"/>
    </source>
</evidence>
<feature type="domain" description="Major facilitator superfamily (MFS) profile" evidence="9">
    <location>
        <begin position="17"/>
        <end position="425"/>
    </location>
</feature>
<dbReference type="PROSITE" id="PS50850">
    <property type="entry name" value="MFS"/>
    <property type="match status" value="1"/>
</dbReference>
<feature type="transmembrane region" description="Helical" evidence="8">
    <location>
        <begin position="400"/>
        <end position="420"/>
    </location>
</feature>
<dbReference type="InterPro" id="IPR020846">
    <property type="entry name" value="MFS_dom"/>
</dbReference>
<comment type="subcellular location">
    <subcellularLocation>
        <location evidence="1">Cell membrane</location>
        <topology evidence="1">Multi-pass membrane protein</topology>
    </subcellularLocation>
</comment>
<dbReference type="GO" id="GO:0015293">
    <property type="term" value="F:symporter activity"/>
    <property type="evidence" value="ECO:0007669"/>
    <property type="project" value="UniProtKB-KW"/>
</dbReference>
<keyword evidence="2" id="KW-0813">Transport</keyword>
<keyword evidence="4 8" id="KW-0812">Transmembrane</keyword>
<dbReference type="InterPro" id="IPR036259">
    <property type="entry name" value="MFS_trans_sf"/>
</dbReference>
<reference evidence="11" key="1">
    <citation type="submission" date="2016-01" db="EMBL/GenBank/DDBJ databases">
        <title>Draft genome of Chromobacterium sp. F49.</title>
        <authorList>
            <person name="Hong K.W."/>
        </authorList>
    </citation>
    <scope>NUCLEOTIDE SEQUENCE [LARGE SCALE GENOMIC DNA]</scope>
    <source>
        <strain evidence="11">CN10</strain>
    </source>
</reference>
<evidence type="ECO:0000256" key="4">
    <source>
        <dbReference type="ARBA" id="ARBA00022692"/>
    </source>
</evidence>
<protein>
    <submittedName>
        <fullName evidence="10">MFS transporter</fullName>
    </submittedName>
</protein>
<dbReference type="InterPro" id="IPR051084">
    <property type="entry name" value="H+-coupled_symporters"/>
</dbReference>